<dbReference type="OrthoDB" id="9768048at2"/>
<dbReference type="Pfam" id="PF01075">
    <property type="entry name" value="Glyco_transf_9"/>
    <property type="match status" value="1"/>
</dbReference>
<sequence>MSENSTMSWKNTLLIGISKLFSTSKNEVKDPARPRILVVSTTGLGDSLWGTPAVRALKTRFPKSYLALLTSPIGSALYQNNPHLDEIITLDNPALPSCRKLLSPLKKKNFEIALIFHLSQRPVLPFVTLCKPSQIIGTNGINKGLDRLLTSPLDPSYEHEIERRLKIAEAIGAPPNGREMEIFLTSDEQKTIKDFLKNASFPIGIHPGAKDRYKQWAPAHFANLGKRLQEEYGAQVFVTGSQEEIPLAEKVADQISGALSVAGKFSVRLTAALIQQFKIFLANDTGPMHLAYAVKTPTFSLFAPTDPNLCGPYQIDHARYIQKKPTCSPCIGKKCRVPFCLEQITELEAWNQIKELIEIYN</sequence>
<dbReference type="InterPro" id="IPR002201">
    <property type="entry name" value="Glyco_trans_9"/>
</dbReference>
<keyword evidence="1" id="KW-0328">Glycosyltransferase</keyword>
<proteinExistence type="predicted"/>
<dbReference type="eggNOG" id="COG0859">
    <property type="taxonomic scope" value="Bacteria"/>
</dbReference>
<dbReference type="Gene3D" id="3.40.50.2000">
    <property type="entry name" value="Glycogen Phosphorylase B"/>
    <property type="match status" value="2"/>
</dbReference>
<evidence type="ECO:0000256" key="2">
    <source>
        <dbReference type="ARBA" id="ARBA00022679"/>
    </source>
</evidence>
<dbReference type="CDD" id="cd03789">
    <property type="entry name" value="GT9_LPS_heptosyltransferase"/>
    <property type="match status" value="1"/>
</dbReference>
<dbReference type="HOGENOM" id="CLU_038371_0_0_0"/>
<keyword evidence="4" id="KW-1185">Reference proteome</keyword>
<dbReference type="AlphaFoldDB" id="F8L4N0"/>
<dbReference type="InterPro" id="IPR051199">
    <property type="entry name" value="LPS_LOS_Heptosyltrfase"/>
</dbReference>
<organism evidence="3 4">
    <name type="scientific">Simkania negevensis (strain ATCC VR-1471 / DSM 27360 / Z)</name>
    <dbReference type="NCBI Taxonomy" id="331113"/>
    <lineage>
        <taxon>Bacteria</taxon>
        <taxon>Pseudomonadati</taxon>
        <taxon>Chlamydiota</taxon>
        <taxon>Chlamydiia</taxon>
        <taxon>Parachlamydiales</taxon>
        <taxon>Simkaniaceae</taxon>
        <taxon>Simkania</taxon>
    </lineage>
</organism>
<reference key="1">
    <citation type="journal article" date="2011" name="Mol. Biol. Evol.">
        <title>Unity in variety -- the pan-genome of the Chlamydiae.</title>
        <authorList>
            <person name="Collingro A."/>
            <person name="Tischler P."/>
            <person name="Weinmaier T."/>
            <person name="Penz T."/>
            <person name="Heinz E."/>
            <person name="Brunham R.C."/>
            <person name="Read T.D."/>
            <person name="Bavoil P.M."/>
            <person name="Sachse K."/>
            <person name="Kahane S."/>
            <person name="Friedman M.G."/>
            <person name="Rattei T."/>
            <person name="Myers G.S.A."/>
            <person name="Horn M."/>
        </authorList>
    </citation>
    <scope>NUCLEOTIDE SEQUENCE</scope>
    <source>
        <strain>Z</strain>
    </source>
</reference>
<dbReference type="STRING" id="331113.SNE_A02960"/>
<gene>
    <name evidence="3" type="ordered locus">SNE_A02960</name>
</gene>
<dbReference type="Proteomes" id="UP000000496">
    <property type="component" value="Chromosome gsn.131"/>
</dbReference>
<dbReference type="GO" id="GO:0005829">
    <property type="term" value="C:cytosol"/>
    <property type="evidence" value="ECO:0007669"/>
    <property type="project" value="TreeGrafter"/>
</dbReference>
<evidence type="ECO:0000313" key="3">
    <source>
        <dbReference type="EMBL" id="CCB88173.1"/>
    </source>
</evidence>
<evidence type="ECO:0000256" key="1">
    <source>
        <dbReference type="ARBA" id="ARBA00022676"/>
    </source>
</evidence>
<dbReference type="GO" id="GO:0009244">
    <property type="term" value="P:lipopolysaccharide core region biosynthetic process"/>
    <property type="evidence" value="ECO:0007669"/>
    <property type="project" value="TreeGrafter"/>
</dbReference>
<protein>
    <submittedName>
        <fullName evidence="3">Glycosyl transferase, family 9</fullName>
    </submittedName>
</protein>
<reference evidence="3 4" key="2">
    <citation type="journal article" date="2011" name="Mol. Biol. Evol.">
        <title>Unity in variety--the pan-genome of the Chlamydiae.</title>
        <authorList>
            <person name="Collingro A."/>
            <person name="Tischler P."/>
            <person name="Weinmaier T."/>
            <person name="Penz T."/>
            <person name="Heinz E."/>
            <person name="Brunham R.C."/>
            <person name="Read T.D."/>
            <person name="Bavoil P.M."/>
            <person name="Sachse K."/>
            <person name="Kahane S."/>
            <person name="Friedman M.G."/>
            <person name="Rattei T."/>
            <person name="Myers G.S."/>
            <person name="Horn M."/>
        </authorList>
    </citation>
    <scope>NUCLEOTIDE SEQUENCE [LARGE SCALE GENOMIC DNA]</scope>
    <source>
        <strain evidence="4">ATCC VR-1471 / Z</strain>
    </source>
</reference>
<keyword evidence="2 3" id="KW-0808">Transferase</keyword>
<dbReference type="EMBL" id="FR872582">
    <property type="protein sequence ID" value="CCB88173.1"/>
    <property type="molecule type" value="Genomic_DNA"/>
</dbReference>
<accession>F8L4N0</accession>
<evidence type="ECO:0000313" key="4">
    <source>
        <dbReference type="Proteomes" id="UP000000496"/>
    </source>
</evidence>
<name>F8L4N0_SIMNZ</name>
<dbReference type="KEGG" id="sng:SNE_A02960"/>
<dbReference type="GO" id="GO:0008713">
    <property type="term" value="F:ADP-heptose-lipopolysaccharide heptosyltransferase activity"/>
    <property type="evidence" value="ECO:0007669"/>
    <property type="project" value="TreeGrafter"/>
</dbReference>
<dbReference type="PANTHER" id="PTHR30160:SF7">
    <property type="entry name" value="ADP-HEPTOSE--LPS HEPTOSYLTRANSFERASE 2"/>
    <property type="match status" value="1"/>
</dbReference>
<dbReference type="PANTHER" id="PTHR30160">
    <property type="entry name" value="TETRAACYLDISACCHARIDE 4'-KINASE-RELATED"/>
    <property type="match status" value="1"/>
</dbReference>
<dbReference type="SUPFAM" id="SSF53756">
    <property type="entry name" value="UDP-Glycosyltransferase/glycogen phosphorylase"/>
    <property type="match status" value="1"/>
</dbReference>
<dbReference type="RefSeq" id="WP_013942640.1">
    <property type="nucleotide sequence ID" value="NC_015713.1"/>
</dbReference>